<evidence type="ECO:0000313" key="2">
    <source>
        <dbReference type="Proteomes" id="UP001519296"/>
    </source>
</evidence>
<keyword evidence="2" id="KW-1185">Reference proteome</keyword>
<organism evidence="1 2">
    <name type="scientific">Streptococcus oricebi</name>
    <dbReference type="NCBI Taxonomy" id="1547447"/>
    <lineage>
        <taxon>Bacteria</taxon>
        <taxon>Bacillati</taxon>
        <taxon>Bacillota</taxon>
        <taxon>Bacilli</taxon>
        <taxon>Lactobacillales</taxon>
        <taxon>Streptococcaceae</taxon>
        <taxon>Streptococcus</taxon>
    </lineage>
</organism>
<name>A0ABS5B212_9STRE</name>
<dbReference type="RefSeq" id="WP_209627166.1">
    <property type="nucleotide sequence ID" value="NZ_PRDG01000002.1"/>
</dbReference>
<dbReference type="EMBL" id="PRDG01000002">
    <property type="protein sequence ID" value="MBP2622858.1"/>
    <property type="molecule type" value="Genomic_DNA"/>
</dbReference>
<evidence type="ECO:0000313" key="1">
    <source>
        <dbReference type="EMBL" id="MBP2622858.1"/>
    </source>
</evidence>
<accession>A0ABS5B212</accession>
<comment type="caution">
    <text evidence="1">The sequence shown here is derived from an EMBL/GenBank/DDBJ whole genome shotgun (WGS) entry which is preliminary data.</text>
</comment>
<gene>
    <name evidence="1" type="ORF">C4K46_02775</name>
</gene>
<sequence length="101" mass="11675">MSVIDRIDDLIAKIESGDDEFLEELAKNYEDFLQNEKISELDRVTMQISLDTSDKIQNNSLHDKNFNTDKSTGKNLFEKQYKIYIDATKILNNKLDTLKAA</sequence>
<evidence type="ECO:0008006" key="3">
    <source>
        <dbReference type="Google" id="ProtNLM"/>
    </source>
</evidence>
<protein>
    <recommendedName>
        <fullName evidence="3">Phage protein</fullName>
    </recommendedName>
</protein>
<proteinExistence type="predicted"/>
<reference evidence="1 2" key="1">
    <citation type="submission" date="2018-02" db="EMBL/GenBank/DDBJ databases">
        <title>Draft genome sequence of Streptococcus oricebi CCUG 70868T type strain.</title>
        <authorList>
            <person name="Mendez V."/>
            <person name="Salva-Serra F."/>
            <person name="Jaen-Luchoro D."/>
            <person name="Gonzales-Siles L."/>
            <person name="Karlsson R."/>
            <person name="Engstrom-Jakobsson H."/>
            <person name="Busquets A."/>
            <person name="Gomila M."/>
            <person name="Pineiro-Iglesias B."/>
            <person name="Bennasar-Figueras A."/>
            <person name="Seeger M."/>
            <person name="Moore E."/>
        </authorList>
    </citation>
    <scope>NUCLEOTIDE SEQUENCE [LARGE SCALE GENOMIC DNA]</scope>
    <source>
        <strain evidence="1 2">CCUG 70868</strain>
    </source>
</reference>
<dbReference type="Proteomes" id="UP001519296">
    <property type="component" value="Unassembled WGS sequence"/>
</dbReference>